<dbReference type="EMBL" id="AYXG01000122">
    <property type="protein sequence ID" value="EWC61251.1"/>
    <property type="molecule type" value="Genomic_DNA"/>
</dbReference>
<accession>W7IXQ3</accession>
<dbReference type="Proteomes" id="UP000019277">
    <property type="component" value="Unassembled WGS sequence"/>
</dbReference>
<proteinExistence type="predicted"/>
<organism evidence="1 2">
    <name type="scientific">Actinokineospora spheciospongiae</name>
    <dbReference type="NCBI Taxonomy" id="909613"/>
    <lineage>
        <taxon>Bacteria</taxon>
        <taxon>Bacillati</taxon>
        <taxon>Actinomycetota</taxon>
        <taxon>Actinomycetes</taxon>
        <taxon>Pseudonocardiales</taxon>
        <taxon>Pseudonocardiaceae</taxon>
        <taxon>Actinokineospora</taxon>
    </lineage>
</organism>
<protein>
    <submittedName>
        <fullName evidence="1">Uncharacterized protein</fullName>
    </submittedName>
</protein>
<reference evidence="1 2" key="1">
    <citation type="journal article" date="2014" name="Genome Announc.">
        <title>Draft Genome Sequence of the Antitrypanosomally Active Sponge-Associated Bacterium Actinokineospora sp. Strain EG49.</title>
        <authorList>
            <person name="Harjes J."/>
            <person name="Ryu T."/>
            <person name="Abdelmohsen U.R."/>
            <person name="Moitinho-Silva L."/>
            <person name="Horn H."/>
            <person name="Ravasi T."/>
            <person name="Hentschel U."/>
        </authorList>
    </citation>
    <scope>NUCLEOTIDE SEQUENCE [LARGE SCALE GENOMIC DNA]</scope>
    <source>
        <strain evidence="1 2">EG49</strain>
    </source>
</reference>
<evidence type="ECO:0000313" key="1">
    <source>
        <dbReference type="EMBL" id="EWC61251.1"/>
    </source>
</evidence>
<gene>
    <name evidence="1" type="ORF">UO65_3438</name>
</gene>
<evidence type="ECO:0000313" key="2">
    <source>
        <dbReference type="Proteomes" id="UP000019277"/>
    </source>
</evidence>
<sequence length="65" mass="7296">MLIAVFRGTVIEQHRHLIIHDHLPPGPVTEGPQTPIAIIPTPPGHHWADTKAMHTIAHHWLNNLL</sequence>
<dbReference type="AlphaFoldDB" id="W7IXQ3"/>
<name>W7IXQ3_9PSEU</name>
<comment type="caution">
    <text evidence="1">The sequence shown here is derived from an EMBL/GenBank/DDBJ whole genome shotgun (WGS) entry which is preliminary data.</text>
</comment>
<keyword evidence="2" id="KW-1185">Reference proteome</keyword>